<proteinExistence type="inferred from homology"/>
<dbReference type="Proteomes" id="UP000525623">
    <property type="component" value="Unassembled WGS sequence"/>
</dbReference>
<dbReference type="EC" id="1.1.1.298" evidence="4"/>
<dbReference type="SMART" id="SM00822">
    <property type="entry name" value="PKS_KR"/>
    <property type="match status" value="1"/>
</dbReference>
<keyword evidence="14" id="KW-1185">Reference proteome</keyword>
<evidence type="ECO:0000313" key="14">
    <source>
        <dbReference type="Proteomes" id="UP000525623"/>
    </source>
</evidence>
<organism evidence="13 14">
    <name type="scientific">Gluconacetobacter tumulicola</name>
    <dbReference type="NCBI Taxonomy" id="1017177"/>
    <lineage>
        <taxon>Bacteria</taxon>
        <taxon>Pseudomonadati</taxon>
        <taxon>Pseudomonadota</taxon>
        <taxon>Alphaproteobacteria</taxon>
        <taxon>Acetobacterales</taxon>
        <taxon>Acetobacteraceae</taxon>
        <taxon>Gluconacetobacter</taxon>
    </lineage>
</organism>
<dbReference type="GO" id="GO:0035527">
    <property type="term" value="F:3-hydroxypropionate dehydrogenase (NADP+) activity"/>
    <property type="evidence" value="ECO:0007669"/>
    <property type="project" value="UniProtKB-EC"/>
</dbReference>
<dbReference type="InterPro" id="IPR002347">
    <property type="entry name" value="SDR_fam"/>
</dbReference>
<dbReference type="InterPro" id="IPR020904">
    <property type="entry name" value="Sc_DH/Rdtase_CS"/>
</dbReference>
<sequence>MVATSCVLKRRIYDIQDGCQHAYGSLRRWRLAIAFEGTAPRTTQHPGTALVTGASSGIGAIYADRLARRGYGLILVARNRARLDTLAARISNETGRSVEIVTADLGQGADVRRVADILKMDRSITMLVNNAGVGATAPALQSDIDEMEAMIGLNVTALTRLTYAALPGFVARGAGTIVNISSIAAVGPEILNGVYGGTKAFVLALTQSLHKELADTGVTVQAVLPGATATEFWDVAGTPVDHLPAAIVMKATEMVDAALAGLVRGELVTIPSLPDVADWIAYEGARQALMPNLSHARPAARYAGVPVA</sequence>
<comment type="catalytic activity">
    <reaction evidence="10">
        <text>3-hydroxypropanoate + NADP(+) = 3-oxopropanoate + NADPH + H(+)</text>
        <dbReference type="Rhea" id="RHEA:26438"/>
        <dbReference type="ChEBI" id="CHEBI:15378"/>
        <dbReference type="ChEBI" id="CHEBI:16510"/>
        <dbReference type="ChEBI" id="CHEBI:33190"/>
        <dbReference type="ChEBI" id="CHEBI:57783"/>
        <dbReference type="ChEBI" id="CHEBI:58349"/>
        <dbReference type="EC" id="1.1.1.298"/>
    </reaction>
</comment>
<dbReference type="EMBL" id="JABEQL010000038">
    <property type="protein sequence ID" value="MBB2181015.1"/>
    <property type="molecule type" value="Genomic_DNA"/>
</dbReference>
<name>A0A7W4JGT9_9PROT</name>
<comment type="catalytic activity">
    <reaction evidence="3">
        <text>L-allo-threonine + NADP(+) = aminoacetone + CO2 + NADPH</text>
        <dbReference type="Rhea" id="RHEA:43524"/>
        <dbReference type="ChEBI" id="CHEBI:16526"/>
        <dbReference type="ChEBI" id="CHEBI:57783"/>
        <dbReference type="ChEBI" id="CHEBI:58320"/>
        <dbReference type="ChEBI" id="CHEBI:58349"/>
        <dbReference type="ChEBI" id="CHEBI:58585"/>
        <dbReference type="EC" id="1.1.1.381"/>
    </reaction>
</comment>
<evidence type="ECO:0000256" key="4">
    <source>
        <dbReference type="ARBA" id="ARBA00044050"/>
    </source>
</evidence>
<evidence type="ECO:0000256" key="5">
    <source>
        <dbReference type="ARBA" id="ARBA00044059"/>
    </source>
</evidence>
<evidence type="ECO:0000256" key="8">
    <source>
        <dbReference type="ARBA" id="ARBA00044349"/>
    </source>
</evidence>
<evidence type="ECO:0000256" key="11">
    <source>
        <dbReference type="RuleBase" id="RU000363"/>
    </source>
</evidence>
<dbReference type="EC" id="1.1.1.381" evidence="5"/>
<accession>A0A7W4JGT9</accession>
<dbReference type="SUPFAM" id="SSF51735">
    <property type="entry name" value="NAD(P)-binding Rossmann-fold domains"/>
    <property type="match status" value="1"/>
</dbReference>
<dbReference type="PANTHER" id="PTHR43086:SF3">
    <property type="entry name" value="NADP-DEPENDENT 3-HYDROXY ACID DEHYDROGENASE YDFG"/>
    <property type="match status" value="1"/>
</dbReference>
<dbReference type="Gene3D" id="3.40.50.720">
    <property type="entry name" value="NAD(P)-binding Rossmann-like Domain"/>
    <property type="match status" value="1"/>
</dbReference>
<dbReference type="PANTHER" id="PTHR43086">
    <property type="entry name" value="VERY-LONG-CHAIN 3-OXOOACYL-COA REDUCTASE"/>
    <property type="match status" value="1"/>
</dbReference>
<evidence type="ECO:0000256" key="1">
    <source>
        <dbReference type="ARBA" id="ARBA00006484"/>
    </source>
</evidence>
<reference evidence="13 14" key="1">
    <citation type="submission" date="2020-04" db="EMBL/GenBank/DDBJ databases">
        <title>Description of novel Gluconacetobacter.</title>
        <authorList>
            <person name="Sombolestani A."/>
        </authorList>
    </citation>
    <scope>NUCLEOTIDE SEQUENCE [LARGE SCALE GENOMIC DNA]</scope>
    <source>
        <strain evidence="13 14">LMG 27725</strain>
    </source>
</reference>
<evidence type="ECO:0000256" key="7">
    <source>
        <dbReference type="ARBA" id="ARBA00044271"/>
    </source>
</evidence>
<evidence type="ECO:0000256" key="3">
    <source>
        <dbReference type="ARBA" id="ARBA00043812"/>
    </source>
</evidence>
<dbReference type="InterPro" id="IPR057326">
    <property type="entry name" value="KR_dom"/>
</dbReference>
<keyword evidence="2" id="KW-0560">Oxidoreductase</keyword>
<dbReference type="InterPro" id="IPR036291">
    <property type="entry name" value="NAD(P)-bd_dom_sf"/>
</dbReference>
<dbReference type="AlphaFoldDB" id="A0A7W4JGT9"/>
<evidence type="ECO:0000256" key="6">
    <source>
        <dbReference type="ARBA" id="ARBA00044065"/>
    </source>
</evidence>
<comment type="caution">
    <text evidence="13">The sequence shown here is derived from an EMBL/GenBank/DDBJ whole genome shotgun (WGS) entry which is preliminary data.</text>
</comment>
<protein>
    <recommendedName>
        <fullName evidence="6">NADP-dependent 3-hydroxy acid dehydrogenase YdfG</fullName>
        <ecNumber evidence="4">1.1.1.298</ecNumber>
        <ecNumber evidence="5">1.1.1.381</ecNumber>
    </recommendedName>
    <alternativeName>
        <fullName evidence="8">L-allo-threonine dehydrogenase</fullName>
    </alternativeName>
    <alternativeName>
        <fullName evidence="7">Malonic semialdehyde reductase</fullName>
    </alternativeName>
</protein>
<dbReference type="PRINTS" id="PR00081">
    <property type="entry name" value="GDHRDH"/>
</dbReference>
<evidence type="ECO:0000256" key="2">
    <source>
        <dbReference type="ARBA" id="ARBA00023002"/>
    </source>
</evidence>
<comment type="function">
    <text evidence="9">NADP-dependent dehydrogenase with broad substrate specificity acting on 3-hydroxy acids. Catalyzes the NADP-dependent oxidation of L-allo-threonine to L-2-amino-3-keto-butyrate, which is spontaneously decarboxylated into aminoacetone. Also acts on D-threonine, L-serine, D-serine, D-3-hydroxyisobutyrate, L-3-hydroxyisobutyrate, D-glycerate and L-glycerate. Able to catalyze the reduction of the malonic semialdehyde to 3-hydroxypropionic acid. YdfG is apparently supplementing RutE, the presumed malonic semialdehyde reductase involved in pyrimidine degradation since both are able to detoxify malonic semialdehyde.</text>
</comment>
<dbReference type="PIRSF" id="PIRSF000126">
    <property type="entry name" value="11-beta-HSD1"/>
    <property type="match status" value="1"/>
</dbReference>
<dbReference type="PRINTS" id="PR00080">
    <property type="entry name" value="SDRFAMILY"/>
</dbReference>
<evidence type="ECO:0000256" key="10">
    <source>
        <dbReference type="ARBA" id="ARBA00047274"/>
    </source>
</evidence>
<evidence type="ECO:0000259" key="12">
    <source>
        <dbReference type="SMART" id="SM00822"/>
    </source>
</evidence>
<feature type="domain" description="Ketoreductase" evidence="12">
    <location>
        <begin position="47"/>
        <end position="226"/>
    </location>
</feature>
<evidence type="ECO:0000256" key="9">
    <source>
        <dbReference type="ARBA" id="ARBA00045650"/>
    </source>
</evidence>
<dbReference type="Pfam" id="PF00106">
    <property type="entry name" value="adh_short"/>
    <property type="match status" value="1"/>
</dbReference>
<comment type="similarity">
    <text evidence="1 11">Belongs to the short-chain dehydrogenases/reductases (SDR) family.</text>
</comment>
<dbReference type="PROSITE" id="PS00061">
    <property type="entry name" value="ADH_SHORT"/>
    <property type="match status" value="1"/>
</dbReference>
<evidence type="ECO:0000313" key="13">
    <source>
        <dbReference type="EMBL" id="MBB2181015.1"/>
    </source>
</evidence>
<gene>
    <name evidence="13" type="ORF">HLH29_17955</name>
</gene>